<dbReference type="PRINTS" id="PR00039">
    <property type="entry name" value="HTHLYSR"/>
</dbReference>
<dbReference type="Pfam" id="PF03466">
    <property type="entry name" value="LysR_substrate"/>
    <property type="match status" value="1"/>
</dbReference>
<dbReference type="Proteomes" id="UP000682802">
    <property type="component" value="Chromosome 1"/>
</dbReference>
<name>A0ABX8GQH0_9BACT</name>
<dbReference type="EMBL" id="CP076128">
    <property type="protein sequence ID" value="QWG05703.1"/>
    <property type="molecule type" value="Genomic_DNA"/>
</dbReference>
<comment type="similarity">
    <text evidence="1">Belongs to the LysR transcriptional regulatory family.</text>
</comment>
<dbReference type="InterPro" id="IPR036388">
    <property type="entry name" value="WH-like_DNA-bd_sf"/>
</dbReference>
<dbReference type="Gene3D" id="3.40.190.10">
    <property type="entry name" value="Periplasmic binding protein-like II"/>
    <property type="match status" value="2"/>
</dbReference>
<dbReference type="PROSITE" id="PS50931">
    <property type="entry name" value="HTH_LYSR"/>
    <property type="match status" value="1"/>
</dbReference>
<dbReference type="InterPro" id="IPR005119">
    <property type="entry name" value="LysR_subst-bd"/>
</dbReference>
<dbReference type="InterPro" id="IPR000847">
    <property type="entry name" value="LysR_HTH_N"/>
</dbReference>
<evidence type="ECO:0000256" key="4">
    <source>
        <dbReference type="ARBA" id="ARBA00023163"/>
    </source>
</evidence>
<reference evidence="6 7" key="1">
    <citation type="submission" date="2021-05" db="EMBL/GenBank/DDBJ databases">
        <title>Comparative genomic studies on the polysaccharide-degrading batcterial strains of the Flammeovirga genus.</title>
        <authorList>
            <person name="Zewei F."/>
            <person name="Zheng Z."/>
            <person name="Yu L."/>
            <person name="Ruyue G."/>
            <person name="Yanhong M."/>
            <person name="Yuanyuan C."/>
            <person name="Jingyan G."/>
            <person name="Wenjun H."/>
        </authorList>
    </citation>
    <scope>NUCLEOTIDE SEQUENCE [LARGE SCALE GENOMIC DNA]</scope>
    <source>
        <strain evidence="6 7">YS10</strain>
    </source>
</reference>
<feature type="domain" description="HTH lysR-type" evidence="5">
    <location>
        <begin position="1"/>
        <end position="58"/>
    </location>
</feature>
<evidence type="ECO:0000256" key="3">
    <source>
        <dbReference type="ARBA" id="ARBA00023125"/>
    </source>
</evidence>
<dbReference type="SUPFAM" id="SSF53850">
    <property type="entry name" value="Periplasmic binding protein-like II"/>
    <property type="match status" value="1"/>
</dbReference>
<gene>
    <name evidence="6" type="ORF">KM029_09935</name>
</gene>
<accession>A0ABX8GQH0</accession>
<evidence type="ECO:0000256" key="1">
    <source>
        <dbReference type="ARBA" id="ARBA00009437"/>
    </source>
</evidence>
<dbReference type="SUPFAM" id="SSF46785">
    <property type="entry name" value="Winged helix' DNA-binding domain"/>
    <property type="match status" value="1"/>
</dbReference>
<dbReference type="PANTHER" id="PTHR30346:SF17">
    <property type="entry name" value="LYSR FAMILY TRANSCRIPTIONAL REGULATOR"/>
    <property type="match status" value="1"/>
</dbReference>
<dbReference type="Pfam" id="PF00126">
    <property type="entry name" value="HTH_1"/>
    <property type="match status" value="1"/>
</dbReference>
<keyword evidence="7" id="KW-1185">Reference proteome</keyword>
<dbReference type="CDD" id="cd08414">
    <property type="entry name" value="PBP2_LTTR_aromatics_like"/>
    <property type="match status" value="1"/>
</dbReference>
<organism evidence="6 7">
    <name type="scientific">Flammeovirga kamogawensis</name>
    <dbReference type="NCBI Taxonomy" id="373891"/>
    <lineage>
        <taxon>Bacteria</taxon>
        <taxon>Pseudomonadati</taxon>
        <taxon>Bacteroidota</taxon>
        <taxon>Cytophagia</taxon>
        <taxon>Cytophagales</taxon>
        <taxon>Flammeovirgaceae</taxon>
        <taxon>Flammeovirga</taxon>
    </lineage>
</organism>
<keyword evidence="2" id="KW-0805">Transcription regulation</keyword>
<evidence type="ECO:0000259" key="5">
    <source>
        <dbReference type="PROSITE" id="PS50931"/>
    </source>
</evidence>
<evidence type="ECO:0000313" key="7">
    <source>
        <dbReference type="Proteomes" id="UP000682802"/>
    </source>
</evidence>
<dbReference type="RefSeq" id="WP_144073147.1">
    <property type="nucleotide sequence ID" value="NZ_CP076128.1"/>
</dbReference>
<keyword evidence="3" id="KW-0238">DNA-binding</keyword>
<keyword evidence="4" id="KW-0804">Transcription</keyword>
<dbReference type="PANTHER" id="PTHR30346">
    <property type="entry name" value="TRANSCRIPTIONAL DUAL REGULATOR HCAR-RELATED"/>
    <property type="match status" value="1"/>
</dbReference>
<evidence type="ECO:0000256" key="2">
    <source>
        <dbReference type="ARBA" id="ARBA00023015"/>
    </source>
</evidence>
<proteinExistence type="inferred from homology"/>
<dbReference type="InterPro" id="IPR036390">
    <property type="entry name" value="WH_DNA-bd_sf"/>
</dbReference>
<dbReference type="Gene3D" id="1.10.10.10">
    <property type="entry name" value="Winged helix-like DNA-binding domain superfamily/Winged helix DNA-binding domain"/>
    <property type="match status" value="1"/>
</dbReference>
<protein>
    <submittedName>
        <fullName evidence="6">LysR family transcriptional regulator</fullName>
    </submittedName>
</protein>
<evidence type="ECO:0000313" key="6">
    <source>
        <dbReference type="EMBL" id="QWG05703.1"/>
    </source>
</evidence>
<sequence>MEIRHLKYFLAVAEELNFTKAANKLFISQPPLSRQIKELENELGAKLFERNNKKVVLTEAGKYFKEEVINQLQNLESVVLKTKKISENVNGEYRIGYISSTFSDKIAQLIKFLMGQYPFLKIKLYEVSTSKQIAALEQNKLDLGIIRAPLVSTKITSKLWFKDHYSFVYNSTLIGNVTDLSDVKDKVFVFFNKDYAPIYYNTLVEICSQYGFIPNIVHESNNINSIIQLVKNGLGVSIVPSSLKNSHTSPELSFLGLNNNFSTDVLIATPKNGETQITNSAVSFLLD</sequence>